<proteinExistence type="predicted"/>
<reference evidence="2 3" key="1">
    <citation type="journal article" date="2010" name="DNA Res.">
        <title>Bacterial lifestyle in a deep-sea hydrothermal vent chimney revealed by the genome sequence of the thermophilic bacterium Deferribacter desulfuricans SSM1.</title>
        <authorList>
            <person name="Takaki Y."/>
            <person name="Shimamura S."/>
            <person name="Nakagawa S."/>
            <person name="Fukuhara Y."/>
            <person name="Horikawa H."/>
            <person name="Ankai A."/>
            <person name="Harada T."/>
            <person name="Hosoyama A."/>
            <person name="Oguchi A."/>
            <person name="Fukui S."/>
            <person name="Fujita N."/>
            <person name="Takami H."/>
            <person name="Takai K."/>
        </authorList>
    </citation>
    <scope>NUCLEOTIDE SEQUENCE [LARGE SCALE GENOMIC DNA]</scope>
    <source>
        <strain evidence="3">DSM 14783 / JCM 11476 / NBRC 101012 / SSM1</strain>
        <plasmid evidence="3">Plasmid megaplasmid pDF308</plasmid>
    </source>
</reference>
<feature type="compositionally biased region" description="Acidic residues" evidence="1">
    <location>
        <begin position="234"/>
        <end position="252"/>
    </location>
</feature>
<organism evidence="2 3">
    <name type="scientific">Deferribacter desulfuricans (strain DSM 14783 / JCM 11476 / NBRC 101012 / SSM1)</name>
    <dbReference type="NCBI Taxonomy" id="639282"/>
    <lineage>
        <taxon>Bacteria</taxon>
        <taxon>Pseudomonadati</taxon>
        <taxon>Deferribacterota</taxon>
        <taxon>Deferribacteres</taxon>
        <taxon>Deferribacterales</taxon>
        <taxon>Deferribacteraceae</taxon>
        <taxon>Deferribacter</taxon>
    </lineage>
</organism>
<dbReference type="Proteomes" id="UP000001520">
    <property type="component" value="Plasmid megaplasmid pDF308"/>
</dbReference>
<evidence type="ECO:0000313" key="3">
    <source>
        <dbReference type="Proteomes" id="UP000001520"/>
    </source>
</evidence>
<feature type="compositionally biased region" description="Acidic residues" evidence="1">
    <location>
        <begin position="259"/>
        <end position="273"/>
    </location>
</feature>
<protein>
    <submittedName>
        <fullName evidence="2">Uncharacterized protein</fullName>
    </submittedName>
</protein>
<keyword evidence="2" id="KW-0614">Plasmid</keyword>
<gene>
    <name evidence="2" type="ordered locus">DEFDS_P203</name>
</gene>
<dbReference type="RefSeq" id="WP_013009037.1">
    <property type="nucleotide sequence ID" value="NC_013940.1"/>
</dbReference>
<dbReference type="KEGG" id="ddf:DEFDS_P203"/>
<accession>D3PF31</accession>
<dbReference type="HOGENOM" id="CLU_1018296_0_0_0"/>
<evidence type="ECO:0000256" key="1">
    <source>
        <dbReference type="SAM" id="MobiDB-lite"/>
    </source>
</evidence>
<geneLocation type="plasmid" evidence="2 3">
    <name>megaplasmid pDF308</name>
</geneLocation>
<name>D3PF31_DEFDS</name>
<sequence length="273" mass="31468">MSCGWWRDKTVKSYNVLIRLYPDRNNPDNYLVYTKVPLYNKETGGYDWKFLKTGTAEWVTNESGKKYMKFDNKARIAYNNGEKMVTWMYNMKGFVHIDESKPRLLALATYTKGKIRLNPDFTILTKVDTSNKENAININTKQGIQVRIPLYIGKIRVYSEQAKSYVLTNVAILQNKEGKYIPLIEGDNNVYTMPKDDIFALVQTVGDVTVTSVIPEKKFEKELDQQQSQVLDQPADETDELVEDSVDEDLGEEIQIQSDIDDSIDDDFQPLPF</sequence>
<dbReference type="AlphaFoldDB" id="D3PF31"/>
<keyword evidence="3" id="KW-1185">Reference proteome</keyword>
<dbReference type="EMBL" id="AP011530">
    <property type="protein sequence ID" value="BAI81823.1"/>
    <property type="molecule type" value="Genomic_DNA"/>
</dbReference>
<feature type="region of interest" description="Disordered" evidence="1">
    <location>
        <begin position="224"/>
        <end position="273"/>
    </location>
</feature>
<evidence type="ECO:0000313" key="2">
    <source>
        <dbReference type="EMBL" id="BAI81823.1"/>
    </source>
</evidence>